<accession>A0AAN7XSL2</accession>
<dbReference type="InterPro" id="IPR004279">
    <property type="entry name" value="Perilipin"/>
</dbReference>
<comment type="subcellular location">
    <subcellularLocation>
        <location evidence="1">Lipid droplet</location>
    </subcellularLocation>
</comment>
<dbReference type="EMBL" id="JAUZQC010000009">
    <property type="protein sequence ID" value="KAK5865864.1"/>
    <property type="molecule type" value="Genomic_DNA"/>
</dbReference>
<comment type="caution">
    <text evidence="4">The sequence shown here is derived from an EMBL/GenBank/DDBJ whole genome shotgun (WGS) entry which is preliminary data.</text>
</comment>
<dbReference type="PANTHER" id="PTHR14024">
    <property type="entry name" value="PERILIPIN"/>
    <property type="match status" value="1"/>
</dbReference>
<dbReference type="Pfam" id="PF03036">
    <property type="entry name" value="Perilipin"/>
    <property type="match status" value="1"/>
</dbReference>
<dbReference type="AlphaFoldDB" id="A0AAN7XSL2"/>
<dbReference type="GO" id="GO:0010890">
    <property type="term" value="P:positive regulation of triglyceride storage"/>
    <property type="evidence" value="ECO:0007669"/>
    <property type="project" value="TreeGrafter"/>
</dbReference>
<dbReference type="GO" id="GO:0005811">
    <property type="term" value="C:lipid droplet"/>
    <property type="evidence" value="ECO:0007669"/>
    <property type="project" value="UniProtKB-SubCell"/>
</dbReference>
<evidence type="ECO:0000313" key="4">
    <source>
        <dbReference type="EMBL" id="KAK5865864.1"/>
    </source>
</evidence>
<comment type="similarity">
    <text evidence="2">Belongs to the perilipin family.</text>
</comment>
<evidence type="ECO:0000256" key="3">
    <source>
        <dbReference type="ARBA" id="ARBA00022677"/>
    </source>
</evidence>
<organism evidence="4 5">
    <name type="scientific">Eleginops maclovinus</name>
    <name type="common">Patagonian blennie</name>
    <name type="synonym">Eleginus maclovinus</name>
    <dbReference type="NCBI Taxonomy" id="56733"/>
    <lineage>
        <taxon>Eukaryota</taxon>
        <taxon>Metazoa</taxon>
        <taxon>Chordata</taxon>
        <taxon>Craniata</taxon>
        <taxon>Vertebrata</taxon>
        <taxon>Euteleostomi</taxon>
        <taxon>Actinopterygii</taxon>
        <taxon>Neopterygii</taxon>
        <taxon>Teleostei</taxon>
        <taxon>Neoteleostei</taxon>
        <taxon>Acanthomorphata</taxon>
        <taxon>Eupercaria</taxon>
        <taxon>Perciformes</taxon>
        <taxon>Notothenioidei</taxon>
        <taxon>Eleginopidae</taxon>
        <taxon>Eleginops</taxon>
    </lineage>
</organism>
<dbReference type="GO" id="GO:0005829">
    <property type="term" value="C:cytosol"/>
    <property type="evidence" value="ECO:0007669"/>
    <property type="project" value="TreeGrafter"/>
</dbReference>
<evidence type="ECO:0008006" key="6">
    <source>
        <dbReference type="Google" id="ProtNLM"/>
    </source>
</evidence>
<proteinExistence type="inferred from homology"/>
<dbReference type="PANTHER" id="PTHR14024:SF49">
    <property type="entry name" value="LIPID STORAGE DROPLETS SURFACE-BINDING PROTEIN 1"/>
    <property type="match status" value="1"/>
</dbReference>
<evidence type="ECO:0000256" key="1">
    <source>
        <dbReference type="ARBA" id="ARBA00004502"/>
    </source>
</evidence>
<gene>
    <name evidence="4" type="ORF">PBY51_020101</name>
</gene>
<keyword evidence="3" id="KW-0551">Lipid droplet</keyword>
<keyword evidence="5" id="KW-1185">Reference proteome</keyword>
<reference evidence="4 5" key="2">
    <citation type="journal article" date="2023" name="Mol. Biol. Evol.">
        <title>Genomics of Secondarily Temperate Adaptation in the Only Non-Antarctic Icefish.</title>
        <authorList>
            <person name="Rivera-Colon A.G."/>
            <person name="Rayamajhi N."/>
            <person name="Minhas B.F."/>
            <person name="Madrigal G."/>
            <person name="Bilyk K.T."/>
            <person name="Yoon V."/>
            <person name="Hune M."/>
            <person name="Gregory S."/>
            <person name="Cheng C.H.C."/>
            <person name="Catchen J.M."/>
        </authorList>
    </citation>
    <scope>NUCLEOTIDE SEQUENCE [LARGE SCALE GENOMIC DNA]</scope>
    <source>
        <strain evidence="4">JMC-PN-2008</strain>
    </source>
</reference>
<protein>
    <recommendedName>
        <fullName evidence="6">Perilipin</fullName>
    </recommendedName>
</protein>
<dbReference type="Proteomes" id="UP001346869">
    <property type="component" value="Unassembled WGS sequence"/>
</dbReference>
<name>A0AAN7XSL2_ELEMC</name>
<evidence type="ECO:0000256" key="2">
    <source>
        <dbReference type="ARBA" id="ARBA00006311"/>
    </source>
</evidence>
<dbReference type="GO" id="GO:0019915">
    <property type="term" value="P:lipid storage"/>
    <property type="evidence" value="ECO:0007669"/>
    <property type="project" value="TreeGrafter"/>
</dbReference>
<reference evidence="4 5" key="1">
    <citation type="journal article" date="2023" name="Genes (Basel)">
        <title>Chromosome-Level Genome Assembly and Circadian Gene Repertoire of the Patagonia Blennie Eleginops maclovinus-The Closest Ancestral Proxy of Antarctic Cryonotothenioids.</title>
        <authorList>
            <person name="Cheng C.C."/>
            <person name="Rivera-Colon A.G."/>
            <person name="Minhas B.F."/>
            <person name="Wilson L."/>
            <person name="Rayamajhi N."/>
            <person name="Vargas-Chacoff L."/>
            <person name="Catchen J.M."/>
        </authorList>
    </citation>
    <scope>NUCLEOTIDE SEQUENCE [LARGE SCALE GENOMIC DNA]</scope>
    <source>
        <strain evidence="4">JMC-PN-2008</strain>
    </source>
</reference>
<evidence type="ECO:0000313" key="5">
    <source>
        <dbReference type="Proteomes" id="UP001346869"/>
    </source>
</evidence>
<sequence>MRATDFPKKQHFADVQNMPKNNNQKVLSAAARLAKLPMVHSAFTKLSVFYIDTKGKHPNLKSVCEMLESSVTAVVSPVLVKLEPQISVANDVACRSLDWLETAFPVLHTPTEQVVATAMNKMHEIQDVVSIAANGTLDCVEHTVAWLKGGIQQADGQADQSPAKKVIRVASVGLESALIMSEALVDRVLPPTDKDKEEEAALLVEVFEATTLRKSFPLRLVSLSAKMLRRTYIMVMENLSSGLVQDLQTKCLTLAWSIQTLAWSIQALPQHLQHQLLSVFVFISQMYNLNCPPAKQSYQDRSYFNATETSTHMGTVRVSPPVKATRRMRSLNLPDLNNRCNAEGCLR</sequence>